<dbReference type="Pfam" id="PF00561">
    <property type="entry name" value="Abhydrolase_1"/>
    <property type="match status" value="1"/>
</dbReference>
<name>A0AAE5EVU1_9VIBR</name>
<feature type="domain" description="AB hydrolase-1" evidence="1">
    <location>
        <begin position="27"/>
        <end position="266"/>
    </location>
</feature>
<proteinExistence type="predicted"/>
<dbReference type="PANTHER" id="PTHR43433:SF1">
    <property type="entry name" value="BLL5160 PROTEIN"/>
    <property type="match status" value="1"/>
</dbReference>
<reference evidence="2 3" key="1">
    <citation type="submission" date="2019-08" db="EMBL/GenBank/DDBJ databases">
        <title>Draft genome sequencing and comparative genomics of hatchery-associated Vibrios.</title>
        <authorList>
            <person name="Kehlet-Delgado H."/>
            <person name="Mueller R.S."/>
        </authorList>
    </citation>
    <scope>NUCLEOTIDE SEQUENCE [LARGE SCALE GENOMIC DNA]</scope>
    <source>
        <strain evidence="2 3">01-65-5-1</strain>
    </source>
</reference>
<keyword evidence="2" id="KW-0378">Hydrolase</keyword>
<accession>A0AAE5EVU1</accession>
<dbReference type="InterPro" id="IPR000073">
    <property type="entry name" value="AB_hydrolase_1"/>
</dbReference>
<dbReference type="Gene3D" id="3.40.50.1820">
    <property type="entry name" value="alpha/beta hydrolase"/>
    <property type="match status" value="1"/>
</dbReference>
<gene>
    <name evidence="2" type="ORF">F0237_04510</name>
</gene>
<dbReference type="RefSeq" id="WP_171320601.1">
    <property type="nucleotide sequence ID" value="NZ_VTXO01000001.1"/>
</dbReference>
<dbReference type="InterPro" id="IPR050471">
    <property type="entry name" value="AB_hydrolase"/>
</dbReference>
<dbReference type="InterPro" id="IPR029058">
    <property type="entry name" value="AB_hydrolase_fold"/>
</dbReference>
<dbReference type="GO" id="GO:0016787">
    <property type="term" value="F:hydrolase activity"/>
    <property type="evidence" value="ECO:0007669"/>
    <property type="project" value="UniProtKB-KW"/>
</dbReference>
<dbReference type="PANTHER" id="PTHR43433">
    <property type="entry name" value="HYDROLASE, ALPHA/BETA FOLD FAMILY PROTEIN"/>
    <property type="match status" value="1"/>
</dbReference>
<comment type="caution">
    <text evidence="2">The sequence shown here is derived from an EMBL/GenBank/DDBJ whole genome shotgun (WGS) entry which is preliminary data.</text>
</comment>
<evidence type="ECO:0000313" key="2">
    <source>
        <dbReference type="EMBL" id="NOI79920.1"/>
    </source>
</evidence>
<dbReference type="Proteomes" id="UP000572722">
    <property type="component" value="Unassembled WGS sequence"/>
</dbReference>
<dbReference type="EMBL" id="VTXO01000001">
    <property type="protein sequence ID" value="NOI79920.1"/>
    <property type="molecule type" value="Genomic_DNA"/>
</dbReference>
<organism evidence="2 3">
    <name type="scientific">Vibrio tubiashii</name>
    <dbReference type="NCBI Taxonomy" id="29498"/>
    <lineage>
        <taxon>Bacteria</taxon>
        <taxon>Pseudomonadati</taxon>
        <taxon>Pseudomonadota</taxon>
        <taxon>Gammaproteobacteria</taxon>
        <taxon>Vibrionales</taxon>
        <taxon>Vibrionaceae</taxon>
        <taxon>Vibrio</taxon>
        <taxon>Vibrio oreintalis group</taxon>
    </lineage>
</organism>
<sequence length="288" mass="33108">MNTHIVESGDFSLKVVVQGTGKPLLIIGSTDYYYRIMPEPIYSNFQCIYIDHRGFASCSREPDIRDASLDIIADDIEFVCQSLELDTVAILGHSGHGYMAAYFAIRYPTRISSLVLSNISPSLSPEMQSKQFERWESEADETRKAYFAENITKLNDDIQSQPERKFVHMCHRLGAMRWFDFGFNELPLWEGFPTHTVVLDRLWGQVFTEISGDFYQALPAIPLLIIGSDHDFSIAPLECWQSIDFGLAQAELKQISRSGHTPMLEQPEQFLEALEWFIYRRENNSTRE</sequence>
<evidence type="ECO:0000313" key="3">
    <source>
        <dbReference type="Proteomes" id="UP000572722"/>
    </source>
</evidence>
<evidence type="ECO:0000259" key="1">
    <source>
        <dbReference type="Pfam" id="PF00561"/>
    </source>
</evidence>
<protein>
    <submittedName>
        <fullName evidence="2">Alpha/beta hydrolase</fullName>
    </submittedName>
</protein>
<dbReference type="AlphaFoldDB" id="A0AAE5EVU1"/>
<dbReference type="SUPFAM" id="SSF53474">
    <property type="entry name" value="alpha/beta-Hydrolases"/>
    <property type="match status" value="1"/>
</dbReference>